<dbReference type="RefSeq" id="WP_093793520.1">
    <property type="nucleotide sequence ID" value="NZ_CP155571.1"/>
</dbReference>
<gene>
    <name evidence="7" type="ORF">SPACI_045230</name>
</gene>
<feature type="transmembrane region" description="Helical" evidence="6">
    <location>
        <begin position="314"/>
        <end position="334"/>
    </location>
</feature>
<feature type="transmembrane region" description="Helical" evidence="6">
    <location>
        <begin position="415"/>
        <end position="434"/>
    </location>
</feature>
<feature type="transmembrane region" description="Helical" evidence="6">
    <location>
        <begin position="201"/>
        <end position="219"/>
    </location>
</feature>
<keyword evidence="2" id="KW-1003">Cell membrane</keyword>
<sequence>MQKKAEEIRVPHTFAIIFTIILLVAAATWFVPGGEFDRAKNQAGKTIVVANTYHQVESKPQGIKEVFMSPLKGMEKAANIAGFILIVGGAFAVIQKTGAIDAGIMKMIRTLKGKEILLIPITMTMFSIGGAVFGMSEETIPFVGIFVPMALLMGYDRITGMCMPFLAATTGFSGAMLNPFTVGIAQSISELPAFSGIEYRTVVWVISTIIAILFVMWYAKRVKANPELSPTYEEDQVTRAKLQHLQESEATLTTGQQWVLALLVGGMALIVFGVLKWEWYIDEIAAVFLGMGILAGIAVRMGTNDIAEAFISGAKDLVSTAIIVGLARAIVVIATDGKIIDTILNAMAAPLAGLPALVSGYAMLVVQVIINFFVSSGTGQAALTIPIMSSLGDLVGITRQTTVLIYQFGNGFTDMIFPTSSVLMGCLGMAGIPWSKWARWVLPLQVVFFIMCLLAITPAILIKWGPF</sequence>
<dbReference type="InterPro" id="IPR051679">
    <property type="entry name" value="DASS-Related_Transporters"/>
</dbReference>
<feature type="transmembrane region" description="Helical" evidence="6">
    <location>
        <begin position="258"/>
        <end position="277"/>
    </location>
</feature>
<evidence type="ECO:0000256" key="1">
    <source>
        <dbReference type="ARBA" id="ARBA00004651"/>
    </source>
</evidence>
<evidence type="ECO:0000256" key="5">
    <source>
        <dbReference type="ARBA" id="ARBA00023136"/>
    </source>
</evidence>
<organism evidence="7 8">
    <name type="scientific">Sporomusa acidovorans (strain ATCC 49682 / DSM 3132 / Mol)</name>
    <dbReference type="NCBI Taxonomy" id="1123286"/>
    <lineage>
        <taxon>Bacteria</taxon>
        <taxon>Bacillati</taxon>
        <taxon>Bacillota</taxon>
        <taxon>Negativicutes</taxon>
        <taxon>Selenomonadales</taxon>
        <taxon>Sporomusaceae</taxon>
        <taxon>Sporomusa</taxon>
    </lineage>
</organism>
<evidence type="ECO:0000256" key="4">
    <source>
        <dbReference type="ARBA" id="ARBA00022989"/>
    </source>
</evidence>
<evidence type="ECO:0000313" key="7">
    <source>
        <dbReference type="EMBL" id="XFO74413.1"/>
    </source>
</evidence>
<reference evidence="7" key="1">
    <citation type="submission" date="2024-05" db="EMBL/GenBank/DDBJ databases">
        <title>Isolation and characterization of Sporomusa carbonis sp. nov., a carboxydotrophic hydrogenogen in the genus of Sporomusa isolated from a charcoal burning pile.</title>
        <authorList>
            <person name="Boeer T."/>
            <person name="Rosenbaum F."/>
            <person name="Eysell L."/>
            <person name="Mueller V."/>
            <person name="Daniel R."/>
            <person name="Poehlein A."/>
        </authorList>
    </citation>
    <scope>NUCLEOTIDE SEQUENCE [LARGE SCALE GENOMIC DNA]</scope>
    <source>
        <strain evidence="7">DSM 3132</strain>
    </source>
</reference>
<evidence type="ECO:0000256" key="3">
    <source>
        <dbReference type="ARBA" id="ARBA00022692"/>
    </source>
</evidence>
<evidence type="ECO:0008006" key="9">
    <source>
        <dbReference type="Google" id="ProtNLM"/>
    </source>
</evidence>
<evidence type="ECO:0000256" key="2">
    <source>
        <dbReference type="ARBA" id="ARBA00022475"/>
    </source>
</evidence>
<feature type="transmembrane region" description="Helical" evidence="6">
    <location>
        <begin position="116"/>
        <end position="134"/>
    </location>
</feature>
<dbReference type="PANTHER" id="PTHR43652">
    <property type="entry name" value="BASIC AMINO ACID ANTIPORTER YFCC-RELATED"/>
    <property type="match status" value="1"/>
</dbReference>
<feature type="transmembrane region" description="Helical" evidence="6">
    <location>
        <begin position="165"/>
        <end position="189"/>
    </location>
</feature>
<comment type="subcellular location">
    <subcellularLocation>
        <location evidence="1">Cell membrane</location>
        <topology evidence="1">Multi-pass membrane protein</topology>
    </subcellularLocation>
</comment>
<proteinExistence type="predicted"/>
<feature type="transmembrane region" description="Helical" evidence="6">
    <location>
        <begin position="440"/>
        <end position="462"/>
    </location>
</feature>
<keyword evidence="5 6" id="KW-0472">Membrane</keyword>
<dbReference type="InterPro" id="IPR018385">
    <property type="entry name" value="C4_dicarb_anaerob_car-like"/>
</dbReference>
<keyword evidence="4 6" id="KW-1133">Transmembrane helix</keyword>
<keyword evidence="3 6" id="KW-0812">Transmembrane</keyword>
<accession>A0ABZ3J8M1</accession>
<feature type="transmembrane region" description="Helical" evidence="6">
    <location>
        <begin position="140"/>
        <end position="158"/>
    </location>
</feature>
<feature type="transmembrane region" description="Helical" evidence="6">
    <location>
        <begin position="12"/>
        <end position="31"/>
    </location>
</feature>
<dbReference type="Proteomes" id="UP000216052">
    <property type="component" value="Chromosome"/>
</dbReference>
<name>A0ABZ3J8M1_SPOA4</name>
<dbReference type="EMBL" id="CP155571">
    <property type="protein sequence ID" value="XFO74413.1"/>
    <property type="molecule type" value="Genomic_DNA"/>
</dbReference>
<evidence type="ECO:0000256" key="6">
    <source>
        <dbReference type="SAM" id="Phobius"/>
    </source>
</evidence>
<keyword evidence="8" id="KW-1185">Reference proteome</keyword>
<evidence type="ECO:0000313" key="8">
    <source>
        <dbReference type="Proteomes" id="UP000216052"/>
    </source>
</evidence>
<feature type="transmembrane region" description="Helical" evidence="6">
    <location>
        <begin position="354"/>
        <end position="374"/>
    </location>
</feature>
<protein>
    <recommendedName>
        <fullName evidence="9">Basic amino acid antiporter YfcC</fullName>
    </recommendedName>
</protein>
<feature type="transmembrane region" description="Helical" evidence="6">
    <location>
        <begin position="77"/>
        <end position="95"/>
    </location>
</feature>
<feature type="transmembrane region" description="Helical" evidence="6">
    <location>
        <begin position="283"/>
        <end position="302"/>
    </location>
</feature>
<dbReference type="Pfam" id="PF03606">
    <property type="entry name" value="DcuC"/>
    <property type="match status" value="1"/>
</dbReference>
<dbReference type="PANTHER" id="PTHR43652:SF2">
    <property type="entry name" value="BASIC AMINO ACID ANTIPORTER YFCC-RELATED"/>
    <property type="match status" value="1"/>
</dbReference>